<keyword evidence="3" id="KW-1003">Cell membrane</keyword>
<dbReference type="PANTHER" id="PTHR34584">
    <property type="entry name" value="NA(+)/H(+) ANTIPORTER SUBUNIT E1"/>
    <property type="match status" value="1"/>
</dbReference>
<dbReference type="Proteomes" id="UP000625551">
    <property type="component" value="Unassembled WGS sequence"/>
</dbReference>
<keyword evidence="5 7" id="KW-1133">Transmembrane helix</keyword>
<evidence type="ECO:0000313" key="9">
    <source>
        <dbReference type="Proteomes" id="UP000625551"/>
    </source>
</evidence>
<comment type="caution">
    <text evidence="8">The sequence shown here is derived from an EMBL/GenBank/DDBJ whole genome shotgun (WGS) entry which is preliminary data.</text>
</comment>
<dbReference type="EMBL" id="JACXAJ010000001">
    <property type="protein sequence ID" value="MBD1396074.1"/>
    <property type="molecule type" value="Genomic_DNA"/>
</dbReference>
<evidence type="ECO:0000256" key="2">
    <source>
        <dbReference type="ARBA" id="ARBA00006228"/>
    </source>
</evidence>
<name>A0ABR7XCR1_9BACT</name>
<dbReference type="Pfam" id="PF01899">
    <property type="entry name" value="MNHE"/>
    <property type="match status" value="1"/>
</dbReference>
<proteinExistence type="inferred from homology"/>
<comment type="subcellular location">
    <subcellularLocation>
        <location evidence="1">Cell membrane</location>
        <topology evidence="1">Multi-pass membrane protein</topology>
    </subcellularLocation>
</comment>
<dbReference type="RefSeq" id="WP_191182210.1">
    <property type="nucleotide sequence ID" value="NZ_JACXAJ010000001.1"/>
</dbReference>
<protein>
    <submittedName>
        <fullName evidence="8">Na+/H+ antiporter subunit E</fullName>
    </submittedName>
</protein>
<reference evidence="8 9" key="1">
    <citation type="submission" date="2020-09" db="EMBL/GenBank/DDBJ databases">
        <title>Genome sequencing and assembly of Pontibacter sp.</title>
        <authorList>
            <person name="Chhetri G."/>
        </authorList>
    </citation>
    <scope>NUCLEOTIDE SEQUENCE [LARGE SCALE GENOMIC DNA]</scope>
    <source>
        <strain evidence="8 9">JH31</strain>
    </source>
</reference>
<feature type="transmembrane region" description="Helical" evidence="7">
    <location>
        <begin position="29"/>
        <end position="51"/>
    </location>
</feature>
<keyword evidence="4 7" id="KW-0812">Transmembrane</keyword>
<evidence type="ECO:0000256" key="4">
    <source>
        <dbReference type="ARBA" id="ARBA00022692"/>
    </source>
</evidence>
<keyword evidence="6 7" id="KW-0472">Membrane</keyword>
<evidence type="ECO:0000256" key="5">
    <source>
        <dbReference type="ARBA" id="ARBA00022989"/>
    </source>
</evidence>
<evidence type="ECO:0000256" key="7">
    <source>
        <dbReference type="SAM" id="Phobius"/>
    </source>
</evidence>
<sequence length="165" mass="18901">MKTFFVHLLIALISSYVYFKYGDPIFPYNAIWAVVVWSAIMVVLWLTTPLYHKSYFRKLPKAIAFVAYFLKELVVANLKVAYDILTPHYRLQPTVVALPLSVTTDFEITVLAGIITLTPGTLSIDVSSDKKILYVHSLYLKHNDAEQLKQSLKQGFERRLMELTA</sequence>
<evidence type="ECO:0000256" key="6">
    <source>
        <dbReference type="ARBA" id="ARBA00023136"/>
    </source>
</evidence>
<accession>A0ABR7XCR1</accession>
<evidence type="ECO:0000313" key="8">
    <source>
        <dbReference type="EMBL" id="MBD1396074.1"/>
    </source>
</evidence>
<evidence type="ECO:0000256" key="1">
    <source>
        <dbReference type="ARBA" id="ARBA00004651"/>
    </source>
</evidence>
<keyword evidence="9" id="KW-1185">Reference proteome</keyword>
<organism evidence="8 9">
    <name type="scientific">Pontibacter aquaedesilientis</name>
    <dbReference type="NCBI Taxonomy" id="2766980"/>
    <lineage>
        <taxon>Bacteria</taxon>
        <taxon>Pseudomonadati</taxon>
        <taxon>Bacteroidota</taxon>
        <taxon>Cytophagia</taxon>
        <taxon>Cytophagales</taxon>
        <taxon>Hymenobacteraceae</taxon>
        <taxon>Pontibacter</taxon>
    </lineage>
</organism>
<dbReference type="PIRSF" id="PIRSF019239">
    <property type="entry name" value="MrpE"/>
    <property type="match status" value="1"/>
</dbReference>
<dbReference type="InterPro" id="IPR002758">
    <property type="entry name" value="Cation_antiport_E"/>
</dbReference>
<dbReference type="PANTHER" id="PTHR34584:SF1">
    <property type="entry name" value="NA(+)_H(+) ANTIPORTER SUBUNIT E1"/>
    <property type="match status" value="1"/>
</dbReference>
<comment type="similarity">
    <text evidence="2">Belongs to the CPA3 antiporters (TC 2.A.63) subunit E family.</text>
</comment>
<gene>
    <name evidence="8" type="ORF">H9Q13_02760</name>
</gene>
<evidence type="ECO:0000256" key="3">
    <source>
        <dbReference type="ARBA" id="ARBA00022475"/>
    </source>
</evidence>